<evidence type="ECO:0000313" key="1">
    <source>
        <dbReference type="EMBL" id="GGZ72291.1"/>
    </source>
</evidence>
<evidence type="ECO:0008006" key="3">
    <source>
        <dbReference type="Google" id="ProtNLM"/>
    </source>
</evidence>
<dbReference type="Proteomes" id="UP000643403">
    <property type="component" value="Unassembled WGS sequence"/>
</dbReference>
<gene>
    <name evidence="1" type="ORF">GCM10008101_28360</name>
</gene>
<reference evidence="2" key="1">
    <citation type="journal article" date="2019" name="Int. J. Syst. Evol. Microbiol.">
        <title>The Global Catalogue of Microorganisms (GCM) 10K type strain sequencing project: providing services to taxonomists for standard genome sequencing and annotation.</title>
        <authorList>
            <consortium name="The Broad Institute Genomics Platform"/>
            <consortium name="The Broad Institute Genome Sequencing Center for Infectious Disease"/>
            <person name="Wu L."/>
            <person name="Ma J."/>
        </authorList>
    </citation>
    <scope>NUCLEOTIDE SEQUENCE [LARGE SCALE GENOMIC DNA]</scope>
    <source>
        <strain evidence="2">KCTC 22558</strain>
    </source>
</reference>
<sequence>MEILKRLREKLSRGNEPQWEVIAVDGSGFSVGARHVQWSWVESIAAFKRDLVTYDDVYFQLEGSGEPVLVCEEQPGFAAWESELCQRFPGVAGWQNHVIQPAFAENFTVLYRRTVLGLMPTLSRAMVVLMLAVAAGCASLTDGPDRPLTAPELVGTYEFGRAGFAETVELHADGSYTRTLLGHLGQDSASFDGTWRVEGNRILFTPGAGLPSSSAPEPSEAFFYRHKPAFAPQRLIKFGRVDDWFVYVPQASR</sequence>
<name>A0ABQ3C8T3_9GAMM</name>
<dbReference type="EMBL" id="BMXY01000005">
    <property type="protein sequence ID" value="GGZ72291.1"/>
    <property type="molecule type" value="Genomic_DNA"/>
</dbReference>
<accession>A0ABQ3C8T3</accession>
<comment type="caution">
    <text evidence="1">The sequence shown here is derived from an EMBL/GenBank/DDBJ whole genome shotgun (WGS) entry which is preliminary data.</text>
</comment>
<evidence type="ECO:0000313" key="2">
    <source>
        <dbReference type="Proteomes" id="UP000643403"/>
    </source>
</evidence>
<protein>
    <recommendedName>
        <fullName evidence="3">Lipoprotein</fullName>
    </recommendedName>
</protein>
<dbReference type="RefSeq" id="WP_189451166.1">
    <property type="nucleotide sequence ID" value="NZ_BMXY01000005.1"/>
</dbReference>
<keyword evidence="2" id="KW-1185">Reference proteome</keyword>
<organism evidence="1 2">
    <name type="scientific">Cognatilysobacter xinjiangensis</name>
    <dbReference type="NCBI Taxonomy" id="546892"/>
    <lineage>
        <taxon>Bacteria</taxon>
        <taxon>Pseudomonadati</taxon>
        <taxon>Pseudomonadota</taxon>
        <taxon>Gammaproteobacteria</taxon>
        <taxon>Lysobacterales</taxon>
        <taxon>Lysobacteraceae</taxon>
        <taxon>Cognatilysobacter</taxon>
    </lineage>
</organism>
<proteinExistence type="predicted"/>